<comment type="function">
    <text evidence="10">Catalyzes two activities which are involved in the cyclic version of arginine biosynthesis: the synthesis of N-acetylglutamate from glutamate and acetyl-CoA as the acetyl donor, and of ornithine by transacetylation between N(2)-acetylornithine and glutamate.</text>
</comment>
<dbReference type="EMBL" id="QRVK01000002">
    <property type="protein sequence ID" value="RGS44157.1"/>
    <property type="molecule type" value="Genomic_DNA"/>
</dbReference>
<comment type="caution">
    <text evidence="11">The sequence shown here is derived from an EMBL/GenBank/DDBJ whole genome shotgun (WGS) entry which is preliminary data.</text>
</comment>
<comment type="catalytic activity">
    <reaction evidence="10">
        <text>L-glutamate + acetyl-CoA = N-acetyl-L-glutamate + CoA + H(+)</text>
        <dbReference type="Rhea" id="RHEA:24292"/>
        <dbReference type="ChEBI" id="CHEBI:15378"/>
        <dbReference type="ChEBI" id="CHEBI:29985"/>
        <dbReference type="ChEBI" id="CHEBI:44337"/>
        <dbReference type="ChEBI" id="CHEBI:57287"/>
        <dbReference type="ChEBI" id="CHEBI:57288"/>
        <dbReference type="EC" id="2.3.1.1"/>
    </reaction>
</comment>
<keyword evidence="10" id="KW-0963">Cytoplasm</keyword>
<dbReference type="GO" id="GO:0006526">
    <property type="term" value="P:L-arginine biosynthetic process"/>
    <property type="evidence" value="ECO:0007669"/>
    <property type="project" value="UniProtKB-UniRule"/>
</dbReference>
<dbReference type="CDD" id="cd02152">
    <property type="entry name" value="OAT"/>
    <property type="match status" value="1"/>
</dbReference>
<reference evidence="11 12" key="1">
    <citation type="submission" date="2018-08" db="EMBL/GenBank/DDBJ databases">
        <title>A genome reference for cultivated species of the human gut microbiota.</title>
        <authorList>
            <person name="Zou Y."/>
            <person name="Xue W."/>
            <person name="Luo G."/>
        </authorList>
    </citation>
    <scope>NUCLEOTIDE SEQUENCE [LARGE SCALE GENOMIC DNA]</scope>
    <source>
        <strain evidence="11 12">AF22-21</strain>
    </source>
</reference>
<gene>
    <name evidence="10 11" type="primary">argJ</name>
    <name evidence="11" type="ORF">DWX94_01885</name>
</gene>
<comment type="subcellular location">
    <subcellularLocation>
        <location evidence="10">Cytoplasm</location>
    </subcellularLocation>
</comment>
<protein>
    <recommendedName>
        <fullName evidence="10">Arginine biosynthesis bifunctional protein ArgJ</fullName>
    </recommendedName>
    <domain>
        <recommendedName>
            <fullName evidence="10">Glutamate N-acetyltransferase</fullName>
            <ecNumber evidence="10">2.3.1.35</ecNumber>
        </recommendedName>
        <alternativeName>
            <fullName evidence="10">Ornithine acetyltransferase</fullName>
            <shortName evidence="10">OATase</shortName>
        </alternativeName>
        <alternativeName>
            <fullName evidence="10">Ornithine transacetylase</fullName>
        </alternativeName>
    </domain>
    <domain>
        <recommendedName>
            <fullName evidence="10">Amino-acid acetyltransferase</fullName>
            <ecNumber evidence="10">2.3.1.1</ecNumber>
        </recommendedName>
        <alternativeName>
            <fullName evidence="10">N-acetylglutamate synthase</fullName>
            <shortName evidence="10">AGSase</shortName>
        </alternativeName>
    </domain>
    <component>
        <recommendedName>
            <fullName evidence="10">Arginine biosynthesis bifunctional protein ArgJ alpha chain</fullName>
        </recommendedName>
    </component>
    <component>
        <recommendedName>
            <fullName evidence="10">Arginine biosynthesis bifunctional protein ArgJ beta chain</fullName>
        </recommendedName>
    </component>
</protein>
<dbReference type="GO" id="GO:0005737">
    <property type="term" value="C:cytoplasm"/>
    <property type="evidence" value="ECO:0007669"/>
    <property type="project" value="UniProtKB-SubCell"/>
</dbReference>
<dbReference type="GO" id="GO:0006592">
    <property type="term" value="P:ornithine biosynthetic process"/>
    <property type="evidence" value="ECO:0007669"/>
    <property type="project" value="TreeGrafter"/>
</dbReference>
<evidence type="ECO:0000256" key="2">
    <source>
        <dbReference type="ARBA" id="ARBA00011475"/>
    </source>
</evidence>
<accession>A0A3R6CWC1</accession>
<feature type="binding site" evidence="10">
    <location>
        <position position="403"/>
    </location>
    <ligand>
        <name>substrate</name>
    </ligand>
</feature>
<evidence type="ECO:0000256" key="7">
    <source>
        <dbReference type="ARBA" id="ARBA00023268"/>
    </source>
</evidence>
<dbReference type="InterPro" id="IPR002813">
    <property type="entry name" value="Arg_biosynth_ArgJ"/>
</dbReference>
<keyword evidence="5 10" id="KW-0808">Transferase</keyword>
<feature type="site" description="Cleavage; by autolysis" evidence="10">
    <location>
        <begin position="190"/>
        <end position="191"/>
    </location>
</feature>
<organism evidence="11 12">
    <name type="scientific">Coprococcus eutactus</name>
    <dbReference type="NCBI Taxonomy" id="33043"/>
    <lineage>
        <taxon>Bacteria</taxon>
        <taxon>Bacillati</taxon>
        <taxon>Bacillota</taxon>
        <taxon>Clostridia</taxon>
        <taxon>Lachnospirales</taxon>
        <taxon>Lachnospiraceae</taxon>
        <taxon>Coprococcus</taxon>
    </lineage>
</organism>
<evidence type="ECO:0000256" key="6">
    <source>
        <dbReference type="ARBA" id="ARBA00022813"/>
    </source>
</evidence>
<feature type="binding site" evidence="10">
    <location>
        <position position="191"/>
    </location>
    <ligand>
        <name>substrate</name>
    </ligand>
</feature>
<keyword evidence="4 10" id="KW-0028">Amino-acid biosynthesis</keyword>
<evidence type="ECO:0000256" key="10">
    <source>
        <dbReference type="HAMAP-Rule" id="MF_01106"/>
    </source>
</evidence>
<sequence length="408" mass="43528">MKIIPGGVTAPAGFRAAGLHVGIRRNKLKKDMALLVSDVPAHVAGAFTQNMVQAAPVIYDRQLCQNVGICQALVVNSGVANTCTGEQGIHDAEAMAAHVGKSLGIDPSTVAVASTGVIGMRLPMDVIQSGIDMLVPELSYSIDAGVDAAEAIKTTDIYKKEIAVTLEIKGQQVTIGGMCKGSGMINPNLGTVLSFITTDLNISSELLGKVLKADVVDTYNMVSVDGDMSTNDTVMIFANGMAGNEELLETDEDFPAFVEAIRYINRAFVRAIASDGEGATKMFQVDVSGMPDKDNARHLAKAIVASNLVKCAMYGADANWGRIVCAMGQSGVKFDPYRVDIEISSVAGHLEIVKHGVTTDYDEKEASHILSEKQIKLKAHMNMGDETATAWGCDLTYDYIKINADYRK</sequence>
<comment type="subunit">
    <text evidence="2 10">Heterotetramer of two alpha and two beta chains.</text>
</comment>
<evidence type="ECO:0000256" key="3">
    <source>
        <dbReference type="ARBA" id="ARBA00022571"/>
    </source>
</evidence>
<evidence type="ECO:0000256" key="9">
    <source>
        <dbReference type="ARBA" id="ARBA00049439"/>
    </source>
</evidence>
<proteinExistence type="inferred from homology"/>
<dbReference type="SUPFAM" id="SSF56266">
    <property type="entry name" value="DmpA/ArgJ-like"/>
    <property type="match status" value="1"/>
</dbReference>
<dbReference type="GO" id="GO:0004042">
    <property type="term" value="F:L-glutamate N-acetyltransferase activity"/>
    <property type="evidence" value="ECO:0007669"/>
    <property type="project" value="UniProtKB-UniRule"/>
</dbReference>
<name>A0A3R6CWC1_9FIRM</name>
<dbReference type="PANTHER" id="PTHR23100">
    <property type="entry name" value="ARGININE BIOSYNTHESIS BIFUNCTIONAL PROTEIN ARGJ"/>
    <property type="match status" value="1"/>
</dbReference>
<evidence type="ECO:0000256" key="5">
    <source>
        <dbReference type="ARBA" id="ARBA00022679"/>
    </source>
</evidence>
<comment type="caution">
    <text evidence="10">Lacks conserved residue(s) required for the propagation of feature annotation.</text>
</comment>
<dbReference type="EC" id="2.3.1.35" evidence="10"/>
<comment type="pathway">
    <text evidence="10">Amino-acid biosynthesis; L-arginine biosynthesis; N(2)-acetyl-L-ornithine from L-glutamate: step 1/4.</text>
</comment>
<dbReference type="GO" id="GO:0004358">
    <property type="term" value="F:L-glutamate N-acetyltransferase activity, acting on acetyl-L-ornithine as donor"/>
    <property type="evidence" value="ECO:0007669"/>
    <property type="project" value="UniProtKB-UniRule"/>
</dbReference>
<feature type="binding site" evidence="10">
    <location>
        <position position="180"/>
    </location>
    <ligand>
        <name>substrate</name>
    </ligand>
</feature>
<comment type="similarity">
    <text evidence="1 10">Belongs to the ArgJ family.</text>
</comment>
<dbReference type="InterPro" id="IPR042195">
    <property type="entry name" value="ArgJ_beta_C"/>
</dbReference>
<dbReference type="Gene3D" id="3.10.20.340">
    <property type="entry name" value="ArgJ beta chain, C-terminal domain"/>
    <property type="match status" value="1"/>
</dbReference>
<keyword evidence="6 10" id="KW-0068">Autocatalytic cleavage</keyword>
<dbReference type="FunFam" id="3.10.20.340:FF:000001">
    <property type="entry name" value="Arginine biosynthesis bifunctional protein ArgJ, chloroplastic"/>
    <property type="match status" value="1"/>
</dbReference>
<evidence type="ECO:0000256" key="1">
    <source>
        <dbReference type="ARBA" id="ARBA00006774"/>
    </source>
</evidence>
<dbReference type="AlphaFoldDB" id="A0A3R6CWC1"/>
<keyword evidence="7 10" id="KW-0511">Multifunctional enzyme</keyword>
<dbReference type="Gene3D" id="3.30.2330.10">
    <property type="entry name" value="arginine biosynthesis bifunctional protein suprefamily"/>
    <property type="match status" value="1"/>
</dbReference>
<evidence type="ECO:0000313" key="11">
    <source>
        <dbReference type="EMBL" id="RGS44157.1"/>
    </source>
</evidence>
<feature type="binding site" evidence="10">
    <location>
        <position position="154"/>
    </location>
    <ligand>
        <name>substrate</name>
    </ligand>
</feature>
<feature type="chain" id="PRO_5023291514" description="Arginine biosynthesis bifunctional protein ArgJ beta chain" evidence="10">
    <location>
        <begin position="191"/>
        <end position="408"/>
    </location>
</feature>
<dbReference type="NCBIfam" id="NF003802">
    <property type="entry name" value="PRK05388.1"/>
    <property type="match status" value="1"/>
</dbReference>
<dbReference type="UniPathway" id="UPA00068">
    <property type="reaction ID" value="UER00106"/>
</dbReference>
<dbReference type="FunFam" id="3.60.70.12:FF:000001">
    <property type="entry name" value="Arginine biosynthesis bifunctional protein ArgJ, chloroplastic"/>
    <property type="match status" value="1"/>
</dbReference>
<keyword evidence="3 10" id="KW-0055">Arginine biosynthesis</keyword>
<comment type="pathway">
    <text evidence="10">Amino-acid biosynthesis; L-arginine biosynthesis; L-ornithine and N-acetyl-L-glutamate from L-glutamate and N(2)-acetyl-L-ornithine (cyclic): step 1/1.</text>
</comment>
<evidence type="ECO:0000256" key="8">
    <source>
        <dbReference type="ARBA" id="ARBA00023315"/>
    </source>
</evidence>
<dbReference type="NCBIfam" id="TIGR00120">
    <property type="entry name" value="ArgJ"/>
    <property type="match status" value="1"/>
</dbReference>
<evidence type="ECO:0000313" key="12">
    <source>
        <dbReference type="Proteomes" id="UP000283295"/>
    </source>
</evidence>
<dbReference type="PANTHER" id="PTHR23100:SF0">
    <property type="entry name" value="ARGININE BIOSYNTHESIS BIFUNCTIONAL PROTEIN ARGJ, MITOCHONDRIAL"/>
    <property type="match status" value="1"/>
</dbReference>
<feature type="active site" description="Nucleophile" evidence="10">
    <location>
        <position position="191"/>
    </location>
</feature>
<feature type="site" description="Involved in the stabilization of negative charge on the oxyanion by the formation of the oxyanion hole" evidence="10">
    <location>
        <position position="116"/>
    </location>
</feature>
<dbReference type="InterPro" id="IPR016117">
    <property type="entry name" value="ArgJ-like_dom_sf"/>
</dbReference>
<dbReference type="HAMAP" id="MF_01106">
    <property type="entry name" value="ArgJ"/>
    <property type="match status" value="1"/>
</dbReference>
<dbReference type="Proteomes" id="UP000283295">
    <property type="component" value="Unassembled WGS sequence"/>
</dbReference>
<dbReference type="OrthoDB" id="9804242at2"/>
<evidence type="ECO:0000256" key="4">
    <source>
        <dbReference type="ARBA" id="ARBA00022605"/>
    </source>
</evidence>
<feature type="site" description="Involved in the stabilization of negative charge on the oxyanion by the formation of the oxyanion hole" evidence="10">
    <location>
        <position position="115"/>
    </location>
</feature>
<dbReference type="Gene3D" id="3.60.70.12">
    <property type="entry name" value="L-amino peptidase D-ALA esterase/amidase"/>
    <property type="match status" value="1"/>
</dbReference>
<dbReference type="Pfam" id="PF01960">
    <property type="entry name" value="ArgJ"/>
    <property type="match status" value="1"/>
</dbReference>
<feature type="chain" id="PRO_5023291515" description="Arginine biosynthesis bifunctional protein ArgJ alpha chain" evidence="10">
    <location>
        <begin position="1"/>
        <end position="190"/>
    </location>
</feature>
<feature type="binding site" evidence="10">
    <location>
        <position position="277"/>
    </location>
    <ligand>
        <name>substrate</name>
    </ligand>
</feature>
<keyword evidence="8 10" id="KW-0012">Acyltransferase</keyword>
<comment type="catalytic activity">
    <reaction evidence="9 10">
        <text>N(2)-acetyl-L-ornithine + L-glutamate = N-acetyl-L-glutamate + L-ornithine</text>
        <dbReference type="Rhea" id="RHEA:15349"/>
        <dbReference type="ChEBI" id="CHEBI:29985"/>
        <dbReference type="ChEBI" id="CHEBI:44337"/>
        <dbReference type="ChEBI" id="CHEBI:46911"/>
        <dbReference type="ChEBI" id="CHEBI:57805"/>
        <dbReference type="EC" id="2.3.1.35"/>
    </reaction>
</comment>
<dbReference type="EC" id="2.3.1.1" evidence="10"/>